<dbReference type="KEGG" id="iag:Igag_1260"/>
<evidence type="ECO:0000313" key="2">
    <source>
        <dbReference type="Proteomes" id="UP000001304"/>
    </source>
</evidence>
<evidence type="ECO:0000313" key="1">
    <source>
        <dbReference type="EMBL" id="ADM28066.1"/>
    </source>
</evidence>
<dbReference type="AlphaFoldDB" id="E0SPL0"/>
<keyword evidence="2" id="KW-1185">Reference proteome</keyword>
<protein>
    <submittedName>
        <fullName evidence="1">Uncharacterized protein</fullName>
    </submittedName>
</protein>
<reference evidence="1 2" key="1">
    <citation type="journal article" date="2010" name="Stand. Genomic Sci.">
        <title>Complete genome sequence of Ignisphaera aggregans type strain (AQ1.S1).</title>
        <authorList>
            <person name="Goker M."/>
            <person name="Held B."/>
            <person name="Lapidus A."/>
            <person name="Nolan M."/>
            <person name="Spring S."/>
            <person name="Yasawong M."/>
            <person name="Lucas S."/>
            <person name="Glavina Del Rio T."/>
            <person name="Tice H."/>
            <person name="Cheng J.F."/>
            <person name="Goodwin L."/>
            <person name="Tapia R."/>
            <person name="Pitluck S."/>
            <person name="Liolios K."/>
            <person name="Ivanova N."/>
            <person name="Mavromatis K."/>
            <person name="Mikhailova N."/>
            <person name="Pati A."/>
            <person name="Chen A."/>
            <person name="Palaniappan K."/>
            <person name="Brambilla E."/>
            <person name="Land M."/>
            <person name="Hauser L."/>
            <person name="Chang Y.J."/>
            <person name="Jeffries C.D."/>
            <person name="Brettin T."/>
            <person name="Detter J.C."/>
            <person name="Han C."/>
            <person name="Rohde M."/>
            <person name="Sikorski J."/>
            <person name="Woyke T."/>
            <person name="Bristow J."/>
            <person name="Eisen J.A."/>
            <person name="Markowitz V."/>
            <person name="Hugenholtz P."/>
            <person name="Kyrpides N.C."/>
            <person name="Klenk H.P."/>
        </authorList>
    </citation>
    <scope>NUCLEOTIDE SEQUENCE [LARGE SCALE GENOMIC DNA]</scope>
    <source>
        <strain evidence="2">DSM 17230 / JCM 13409 / AQ1.S1</strain>
    </source>
</reference>
<dbReference type="Proteomes" id="UP000001304">
    <property type="component" value="Chromosome"/>
</dbReference>
<dbReference type="EMBL" id="CP002098">
    <property type="protein sequence ID" value="ADM28066.1"/>
    <property type="molecule type" value="Genomic_DNA"/>
</dbReference>
<proteinExistence type="predicted"/>
<dbReference type="HOGENOM" id="CLU_1607132_0_0_2"/>
<name>E0SPL0_IGNAA</name>
<gene>
    <name evidence="1" type="ordered locus">Igag_1260</name>
</gene>
<sequence length="165" mass="19002">MTWNGDVHMSLFDIDDIAICAYSLCGDSLEIVKEYIDCIPESLNAIHRIAESLGIKIRFSTVEILQNYVKNINELREEDIEKLISIIRRVASNRNISLEEIEEILKIVFGRKLHIFNKKSDLIEISFAALYALFLNILNSIEDKYSINQIYIPIQENIAIENIIA</sequence>
<accession>E0SPL0</accession>
<organism evidence="1 2">
    <name type="scientific">Ignisphaera aggregans (strain DSM 17230 / JCM 13409 / AQ1.S1)</name>
    <dbReference type="NCBI Taxonomy" id="583356"/>
    <lineage>
        <taxon>Archaea</taxon>
        <taxon>Thermoproteota</taxon>
        <taxon>Thermoprotei</taxon>
        <taxon>Desulfurococcales</taxon>
        <taxon>Desulfurococcaceae</taxon>
        <taxon>Ignisphaera</taxon>
    </lineage>
</organism>
<dbReference type="BioCyc" id="IAGG583356:GHAH-1241-MONOMER"/>